<dbReference type="OrthoDB" id="2067at2759"/>
<feature type="region of interest" description="Disordered" evidence="1">
    <location>
        <begin position="243"/>
        <end position="267"/>
    </location>
</feature>
<dbReference type="Proteomes" id="UP000693970">
    <property type="component" value="Unassembled WGS sequence"/>
</dbReference>
<organism evidence="3 4">
    <name type="scientific">Nitzschia inconspicua</name>
    <dbReference type="NCBI Taxonomy" id="303405"/>
    <lineage>
        <taxon>Eukaryota</taxon>
        <taxon>Sar</taxon>
        <taxon>Stramenopiles</taxon>
        <taxon>Ochrophyta</taxon>
        <taxon>Bacillariophyta</taxon>
        <taxon>Bacillariophyceae</taxon>
        <taxon>Bacillariophycidae</taxon>
        <taxon>Bacillariales</taxon>
        <taxon>Bacillariaceae</taxon>
        <taxon>Nitzschia</taxon>
    </lineage>
</organism>
<dbReference type="InterPro" id="IPR000795">
    <property type="entry name" value="T_Tr_GTP-bd_dom"/>
</dbReference>
<evidence type="ECO:0000313" key="4">
    <source>
        <dbReference type="Proteomes" id="UP000693970"/>
    </source>
</evidence>
<dbReference type="CDD" id="cd03696">
    <property type="entry name" value="SelB_II"/>
    <property type="match status" value="1"/>
</dbReference>
<keyword evidence="4" id="KW-1185">Reference proteome</keyword>
<protein>
    <submittedName>
        <fullName evidence="3">Selenocysteine-specific translation elongation factor</fullName>
    </submittedName>
</protein>
<dbReference type="CDD" id="cd04094">
    <property type="entry name" value="eSelB_III"/>
    <property type="match status" value="1"/>
</dbReference>
<dbReference type="GO" id="GO:0005525">
    <property type="term" value="F:GTP binding"/>
    <property type="evidence" value="ECO:0007669"/>
    <property type="project" value="InterPro"/>
</dbReference>
<name>A0A9K3M4V4_9STRA</name>
<proteinExistence type="predicted"/>
<dbReference type="PANTHER" id="PTHR43721">
    <property type="entry name" value="ELONGATION FACTOR TU-RELATED"/>
    <property type="match status" value="1"/>
</dbReference>
<evidence type="ECO:0000313" key="3">
    <source>
        <dbReference type="EMBL" id="KAG7373275.1"/>
    </source>
</evidence>
<dbReference type="PROSITE" id="PS51722">
    <property type="entry name" value="G_TR_2"/>
    <property type="match status" value="1"/>
</dbReference>
<dbReference type="InterPro" id="IPR049394">
    <property type="entry name" value="eEFSec_C"/>
</dbReference>
<feature type="compositionally biased region" description="Low complexity" evidence="1">
    <location>
        <begin position="256"/>
        <end position="267"/>
    </location>
</feature>
<dbReference type="GO" id="GO:0003746">
    <property type="term" value="F:translation elongation factor activity"/>
    <property type="evidence" value="ECO:0007669"/>
    <property type="project" value="UniProtKB-KW"/>
</dbReference>
<evidence type="ECO:0000256" key="1">
    <source>
        <dbReference type="SAM" id="MobiDB-lite"/>
    </source>
</evidence>
<dbReference type="InterPro" id="IPR049393">
    <property type="entry name" value="eEFSec_III"/>
</dbReference>
<gene>
    <name evidence="3" type="ORF">IV203_033999</name>
</gene>
<dbReference type="GO" id="GO:0003924">
    <property type="term" value="F:GTPase activity"/>
    <property type="evidence" value="ECO:0007669"/>
    <property type="project" value="InterPro"/>
</dbReference>
<dbReference type="FunFam" id="2.40.30.10:FF:000052">
    <property type="entry name" value="Selenocysteine-specific elongation factor EF-Sec"/>
    <property type="match status" value="1"/>
</dbReference>
<dbReference type="GO" id="GO:0001514">
    <property type="term" value="P:selenocysteine incorporation"/>
    <property type="evidence" value="ECO:0007669"/>
    <property type="project" value="TreeGrafter"/>
</dbReference>
<sequence length="789" mass="85460">MSESPKSTSSPTKNGDNANSTTTTTATSATPTSNEEVLNVNLGVLGHVDSGKTSLVKSLSTLLSTAALDKSKQSRQRGMTLDLGFSCFFLDLPPHLQETYPDKSKLQMTLVDCPGHASLIRTIIGGAQIIDMVLLVVDAYKGWQAQTTECLVLAELTSPHLVVALNKIDMFPEEERERKLEEAKKKVQERLRESKFPNAPMIGVSACLGGEKVAAVSGQSALDLVQQQTLNVDKLIDLLKESLPAPRRHANKESKTTGPSSSSKSNNNATKDPFYFAIDHCFPIKGMGTVLTGTVLNGSIKVNDVIEFPSLNLERKIKSMQMFKRKTQHIQQGDRAGICVSNFDSSLLERGVCATPGAVHLIRGAIALVRKIPQYPGQLKNNSKYHVSVGHSTVMATVSFWGAIELARSGKNNGTSGTNGSANSSNKEAIESSALGGDADQAGLPYLQFDWNQDFLVQDGLLEQLPSGTEGSENGSSKSVKNSSDVPLLHWALLDFQTPVYCPLQSLVIGSRLDADTSGSGNKHSKDTSALDDDVNAAASSCRLAFCGRLMERFDPKKDVQRIRWYTPKEKRGTISRLGDAHTRQDDGKVVRYEVFGGDLFKKETLIKPFLGMKLVTPQGDVGELKSAFGTSGKFRVYFPGGTMAREGDILRLPFKRFLHDPEKKMRQDDIILPAARPGSRIDVPVKKKTKKSSDQAIVEATGTVEKVKGDALEGQKEKFPMAIVAGLFTPEVDIRLMSGRKIWIPSTKEEGKIAGPFGKAGKCKVSFEAGISESAVGSKAELHEATSS</sequence>
<reference evidence="3" key="2">
    <citation type="submission" date="2021-04" db="EMBL/GenBank/DDBJ databases">
        <authorList>
            <person name="Podell S."/>
        </authorList>
    </citation>
    <scope>NUCLEOTIDE SEQUENCE</scope>
    <source>
        <strain evidence="3">Hildebrandi</strain>
    </source>
</reference>
<comment type="caution">
    <text evidence="3">The sequence shown here is derived from an EMBL/GenBank/DDBJ whole genome shotgun (WGS) entry which is preliminary data.</text>
</comment>
<dbReference type="EMBL" id="JAGRRH010000002">
    <property type="protein sequence ID" value="KAG7373275.1"/>
    <property type="molecule type" value="Genomic_DNA"/>
</dbReference>
<dbReference type="Pfam" id="PF21208">
    <property type="entry name" value="euk_SelB_III"/>
    <property type="match status" value="1"/>
</dbReference>
<evidence type="ECO:0000259" key="2">
    <source>
        <dbReference type="PROSITE" id="PS51722"/>
    </source>
</evidence>
<dbReference type="Pfam" id="PF00009">
    <property type="entry name" value="GTP_EFTU"/>
    <property type="match status" value="1"/>
</dbReference>
<dbReference type="AlphaFoldDB" id="A0A9K3M4V4"/>
<keyword evidence="3" id="KW-0648">Protein biosynthesis</keyword>
<feature type="domain" description="Tr-type G" evidence="2">
    <location>
        <begin position="37"/>
        <end position="247"/>
    </location>
</feature>
<feature type="region of interest" description="Disordered" evidence="1">
    <location>
        <begin position="1"/>
        <end position="33"/>
    </location>
</feature>
<reference evidence="3" key="1">
    <citation type="journal article" date="2021" name="Sci. Rep.">
        <title>Diploid genomic architecture of Nitzschia inconspicua, an elite biomass production diatom.</title>
        <authorList>
            <person name="Oliver A."/>
            <person name="Podell S."/>
            <person name="Pinowska A."/>
            <person name="Traller J.C."/>
            <person name="Smith S.R."/>
            <person name="McClure R."/>
            <person name="Beliaev A."/>
            <person name="Bohutskyi P."/>
            <person name="Hill E.A."/>
            <person name="Rabines A."/>
            <person name="Zheng H."/>
            <person name="Allen L.Z."/>
            <person name="Kuo A."/>
            <person name="Grigoriev I.V."/>
            <person name="Allen A.E."/>
            <person name="Hazlebeck D."/>
            <person name="Allen E.E."/>
        </authorList>
    </citation>
    <scope>NUCLEOTIDE SEQUENCE</scope>
    <source>
        <strain evidence="3">Hildebrandi</strain>
    </source>
</reference>
<accession>A0A9K3M4V4</accession>
<dbReference type="PANTHER" id="PTHR43721:SF11">
    <property type="entry name" value="SELENOCYSTEINE-SPECIFIC ELONGATION FACTOR"/>
    <property type="match status" value="1"/>
</dbReference>
<dbReference type="InterPro" id="IPR050055">
    <property type="entry name" value="EF-Tu_GTPase"/>
</dbReference>
<keyword evidence="3" id="KW-0251">Elongation factor</keyword>
<dbReference type="Pfam" id="PF21131">
    <property type="entry name" value="eEFSec_4th"/>
    <property type="match status" value="1"/>
</dbReference>